<proteinExistence type="predicted"/>
<keyword evidence="3" id="KW-1185">Reference proteome</keyword>
<feature type="domain" description="CinA C-terminal" evidence="1">
    <location>
        <begin position="8"/>
        <end position="162"/>
    </location>
</feature>
<keyword evidence="2" id="KW-0378">Hydrolase</keyword>
<name>A0A6B0SZS5_9EURY</name>
<dbReference type="SUPFAM" id="SSF142433">
    <property type="entry name" value="CinA-like"/>
    <property type="match status" value="1"/>
</dbReference>
<dbReference type="EMBL" id="WUUT01000002">
    <property type="protein sequence ID" value="MXR51204.1"/>
    <property type="molecule type" value="Genomic_DNA"/>
</dbReference>
<dbReference type="GO" id="GO:0016787">
    <property type="term" value="F:hydrolase activity"/>
    <property type="evidence" value="ECO:0007669"/>
    <property type="project" value="UniProtKB-KW"/>
</dbReference>
<sequence length="168" mass="17678">MTDDDDHELARRAGSVLTEDGAMVAVAESSTGGLVGSKFTDVPGASSFFERSIVTYSNDAKLDLLNVDLGTLEKTGAVSAEIARQMASGVRENAGTKWGVSTTGIAGPSGGTPEKPVGTVFIGTACLEDGEEIVSATRYEFDGDRLENKNQFARQALQDLIEAVESRE</sequence>
<evidence type="ECO:0000259" key="1">
    <source>
        <dbReference type="Pfam" id="PF02464"/>
    </source>
</evidence>
<dbReference type="NCBIfam" id="TIGR00199">
    <property type="entry name" value="PncC_domain"/>
    <property type="match status" value="1"/>
</dbReference>
<comment type="caution">
    <text evidence="2">The sequence shown here is derived from an EMBL/GenBank/DDBJ whole genome shotgun (WGS) entry which is preliminary data.</text>
</comment>
<dbReference type="Proteomes" id="UP000466535">
    <property type="component" value="Unassembled WGS sequence"/>
</dbReference>
<evidence type="ECO:0000313" key="3">
    <source>
        <dbReference type="Proteomes" id="UP000466535"/>
    </source>
</evidence>
<reference evidence="2 3" key="1">
    <citation type="submission" date="2019-12" db="EMBL/GenBank/DDBJ databases">
        <title>Isolation and characterization of three novel carbon monoxide-oxidizing members of Halobacteria from salione crusts and soils.</title>
        <authorList>
            <person name="Myers M.R."/>
            <person name="King G.M."/>
        </authorList>
    </citation>
    <scope>NUCLEOTIDE SEQUENCE [LARGE SCALE GENOMIC DNA]</scope>
    <source>
        <strain evidence="2 3">WSH3</strain>
    </source>
</reference>
<dbReference type="InterPro" id="IPR008136">
    <property type="entry name" value="CinA_C"/>
</dbReference>
<dbReference type="Pfam" id="PF02464">
    <property type="entry name" value="CinA"/>
    <property type="match status" value="1"/>
</dbReference>
<evidence type="ECO:0000313" key="2">
    <source>
        <dbReference type="EMBL" id="MXR51204.1"/>
    </source>
</evidence>
<dbReference type="OrthoDB" id="305448at2157"/>
<gene>
    <name evidence="2" type="ORF">GRX03_06250</name>
</gene>
<dbReference type="Gene3D" id="3.90.950.20">
    <property type="entry name" value="CinA-like"/>
    <property type="match status" value="1"/>
</dbReference>
<organism evidence="2 3">
    <name type="scientific">Halovenus carboxidivorans</name>
    <dbReference type="NCBI Taxonomy" id="2692199"/>
    <lineage>
        <taxon>Archaea</taxon>
        <taxon>Methanobacteriati</taxon>
        <taxon>Methanobacteriota</taxon>
        <taxon>Stenosarchaea group</taxon>
        <taxon>Halobacteria</taxon>
        <taxon>Halobacteriales</taxon>
        <taxon>Haloarculaceae</taxon>
        <taxon>Halovenus</taxon>
    </lineage>
</organism>
<protein>
    <submittedName>
        <fullName evidence="2">Nicotinamide-nucleotide amidohydrolase family protein</fullName>
    </submittedName>
</protein>
<dbReference type="InterPro" id="IPR036653">
    <property type="entry name" value="CinA-like_C"/>
</dbReference>
<accession>A0A6B0SZS5</accession>
<dbReference type="AlphaFoldDB" id="A0A6B0SZS5"/>
<dbReference type="RefSeq" id="WP_159763349.1">
    <property type="nucleotide sequence ID" value="NZ_WUUT01000002.1"/>
</dbReference>